<feature type="transmembrane region" description="Helical" evidence="1">
    <location>
        <begin position="26"/>
        <end position="44"/>
    </location>
</feature>
<feature type="transmembrane region" description="Helical" evidence="1">
    <location>
        <begin position="432"/>
        <end position="452"/>
    </location>
</feature>
<gene>
    <name evidence="2" type="ORF">IPP15_13990</name>
</gene>
<proteinExistence type="predicted"/>
<keyword evidence="1" id="KW-1133">Transmembrane helix</keyword>
<keyword evidence="1" id="KW-0472">Membrane</keyword>
<keyword evidence="1" id="KW-0812">Transmembrane</keyword>
<feature type="transmembrane region" description="Helical" evidence="1">
    <location>
        <begin position="238"/>
        <end position="257"/>
    </location>
</feature>
<feature type="transmembrane region" description="Helical" evidence="1">
    <location>
        <begin position="408"/>
        <end position="426"/>
    </location>
</feature>
<accession>A0A9D7XTB1</accession>
<evidence type="ECO:0000313" key="3">
    <source>
        <dbReference type="Proteomes" id="UP000808337"/>
    </source>
</evidence>
<dbReference type="AlphaFoldDB" id="A0A9D7XTB1"/>
<feature type="transmembrane region" description="Helical" evidence="1">
    <location>
        <begin position="168"/>
        <end position="188"/>
    </location>
</feature>
<feature type="transmembrane region" description="Helical" evidence="1">
    <location>
        <begin position="195"/>
        <end position="226"/>
    </location>
</feature>
<feature type="transmembrane region" description="Helical" evidence="1">
    <location>
        <begin position="330"/>
        <end position="348"/>
    </location>
</feature>
<comment type="caution">
    <text evidence="2">The sequence shown here is derived from an EMBL/GenBank/DDBJ whole genome shotgun (WGS) entry which is preliminary data.</text>
</comment>
<feature type="transmembrane region" description="Helical" evidence="1">
    <location>
        <begin position="56"/>
        <end position="76"/>
    </location>
</feature>
<dbReference type="EMBL" id="JADKGY010000020">
    <property type="protein sequence ID" value="MBK9983473.1"/>
    <property type="molecule type" value="Genomic_DNA"/>
</dbReference>
<sequence>MIYFITFLISIGVKIAIDYLWNGHNFLLLYGMQVIAIVIMMYLFRKLFGPDIWKSLPTVTTAYIFLALYVSTLLIYNSEFLKHLLNWEDYLILKALSYGLIFIQFIWISYHIGTFIFSGTNIKPIIKYIPIVKIYILILFGLLANFIAIISGAFGILQNTNTESISNYSTYIDLGQQLGLLGLIILTYQHTHRRYLIAITGILFFILGIVSGGKQAALMPLLAIAITLYFKNQRFPKAAILAAVIGLPLSFGAVTTIRQYYFDSKSKGVTSVLEVKEISEKALNQKEFDKAYGTYSLNQHILIRLFYGNAIVKAISYCERHDFGVPENSRFYQVLFAPLYAVVPRIIMPDKPESTFGNWFASEVFVGYKVKYSIGITPVGYGYMVNGFLGVISVAAVLGLFMALIKRLLYGHYIFIYILVFIKAILPADVTWLDIAGNIKLILVYWIIFKLLEVRIFTKKVSEPILFA</sequence>
<dbReference type="Proteomes" id="UP000808337">
    <property type="component" value="Unassembled WGS sequence"/>
</dbReference>
<evidence type="ECO:0000313" key="2">
    <source>
        <dbReference type="EMBL" id="MBK9983473.1"/>
    </source>
</evidence>
<feature type="transmembrane region" description="Helical" evidence="1">
    <location>
        <begin position="134"/>
        <end position="156"/>
    </location>
</feature>
<feature type="transmembrane region" description="Helical" evidence="1">
    <location>
        <begin position="96"/>
        <end position="122"/>
    </location>
</feature>
<feature type="transmembrane region" description="Helical" evidence="1">
    <location>
        <begin position="381"/>
        <end position="401"/>
    </location>
</feature>
<name>A0A9D7XTB1_9BACT</name>
<protein>
    <recommendedName>
        <fullName evidence="4">O-antigen polysaccharide polymerase Wzy</fullName>
    </recommendedName>
</protein>
<evidence type="ECO:0000256" key="1">
    <source>
        <dbReference type="SAM" id="Phobius"/>
    </source>
</evidence>
<reference evidence="2 3" key="1">
    <citation type="submission" date="2020-10" db="EMBL/GenBank/DDBJ databases">
        <title>Connecting structure to function with the recovery of over 1000 high-quality activated sludge metagenome-assembled genomes encoding full-length rRNA genes using long-read sequencing.</title>
        <authorList>
            <person name="Singleton C.M."/>
            <person name="Petriglieri F."/>
            <person name="Kristensen J.M."/>
            <person name="Kirkegaard R.H."/>
            <person name="Michaelsen T.Y."/>
            <person name="Andersen M.H."/>
            <person name="Karst S.M."/>
            <person name="Dueholm M.S."/>
            <person name="Nielsen P.H."/>
            <person name="Albertsen M."/>
        </authorList>
    </citation>
    <scope>NUCLEOTIDE SEQUENCE [LARGE SCALE GENOMIC DNA]</scope>
    <source>
        <strain evidence="2">Ribe_18-Q3-R11-54_MAXAC.273</strain>
    </source>
</reference>
<evidence type="ECO:0008006" key="4">
    <source>
        <dbReference type="Google" id="ProtNLM"/>
    </source>
</evidence>
<organism evidence="2 3">
    <name type="scientific">Candidatus Opimibacter skivensis</name>
    <dbReference type="NCBI Taxonomy" id="2982028"/>
    <lineage>
        <taxon>Bacteria</taxon>
        <taxon>Pseudomonadati</taxon>
        <taxon>Bacteroidota</taxon>
        <taxon>Saprospiria</taxon>
        <taxon>Saprospirales</taxon>
        <taxon>Saprospiraceae</taxon>
        <taxon>Candidatus Opimibacter</taxon>
    </lineage>
</organism>